<proteinExistence type="predicted"/>
<evidence type="ECO:0000259" key="4">
    <source>
        <dbReference type="Pfam" id="PF14226"/>
    </source>
</evidence>
<comment type="caution">
    <text evidence="5">The sequence shown here is derived from an EMBL/GenBank/DDBJ whole genome shotgun (WGS) entry which is preliminary data.</text>
</comment>
<accession>A0A843TYP9</accession>
<gene>
    <name evidence="5" type="ORF">Taro_007634</name>
</gene>
<dbReference type="PANTHER" id="PTHR10209:SF751">
    <property type="entry name" value="OS06G0255100 PROTEIN"/>
    <property type="match status" value="1"/>
</dbReference>
<protein>
    <recommendedName>
        <fullName evidence="4">Non-haem dioxygenase N-terminal domain-containing protein</fullName>
    </recommendedName>
</protein>
<keyword evidence="1" id="KW-0479">Metal-binding</keyword>
<dbReference type="GO" id="GO:0016491">
    <property type="term" value="F:oxidoreductase activity"/>
    <property type="evidence" value="ECO:0007669"/>
    <property type="project" value="UniProtKB-KW"/>
</dbReference>
<dbReference type="PANTHER" id="PTHR10209">
    <property type="entry name" value="OXIDOREDUCTASE, 2OG-FE II OXYGENASE FAMILY PROTEIN"/>
    <property type="match status" value="1"/>
</dbReference>
<dbReference type="EMBL" id="NMUH01000242">
    <property type="protein sequence ID" value="MQL75256.1"/>
    <property type="molecule type" value="Genomic_DNA"/>
</dbReference>
<dbReference type="AlphaFoldDB" id="A0A843TYP9"/>
<dbReference type="SUPFAM" id="SSF51197">
    <property type="entry name" value="Clavaminate synthase-like"/>
    <property type="match status" value="1"/>
</dbReference>
<evidence type="ECO:0000313" key="6">
    <source>
        <dbReference type="Proteomes" id="UP000652761"/>
    </source>
</evidence>
<dbReference type="InterPro" id="IPR026992">
    <property type="entry name" value="DIOX_N"/>
</dbReference>
<name>A0A843TYP9_COLES</name>
<evidence type="ECO:0000256" key="3">
    <source>
        <dbReference type="ARBA" id="ARBA00023004"/>
    </source>
</evidence>
<reference evidence="5" key="1">
    <citation type="submission" date="2017-07" db="EMBL/GenBank/DDBJ databases">
        <title>Taro Niue Genome Assembly and Annotation.</title>
        <authorList>
            <person name="Atibalentja N."/>
            <person name="Keating K."/>
            <person name="Fields C.J."/>
        </authorList>
    </citation>
    <scope>NUCLEOTIDE SEQUENCE</scope>
    <source>
        <strain evidence="5">Niue_2</strain>
        <tissue evidence="5">Leaf</tissue>
    </source>
</reference>
<evidence type="ECO:0000256" key="1">
    <source>
        <dbReference type="ARBA" id="ARBA00022723"/>
    </source>
</evidence>
<sequence length="154" mass="16585">MMEGLRCLPSGNVLPRARARAVVLGRGSPPQPCAPVLKSSENADAIEQPVIDLASLHRSPSALRSLVVGDIGRACRQKGFFQVVNHGINSSVMNGALESAAGFFSLPMEDKMELVSDDVRRPVRCGSSKRCDGQAAALPQRSFLKQYVLGFTQY</sequence>
<dbReference type="Proteomes" id="UP000652761">
    <property type="component" value="Unassembled WGS sequence"/>
</dbReference>
<keyword evidence="3" id="KW-0408">Iron</keyword>
<dbReference type="Gene3D" id="2.60.120.330">
    <property type="entry name" value="B-lactam Antibiotic, Isopenicillin N Synthase, Chain"/>
    <property type="match status" value="1"/>
</dbReference>
<dbReference type="GO" id="GO:0046872">
    <property type="term" value="F:metal ion binding"/>
    <property type="evidence" value="ECO:0007669"/>
    <property type="project" value="UniProtKB-KW"/>
</dbReference>
<keyword evidence="2" id="KW-0560">Oxidoreductase</keyword>
<evidence type="ECO:0000256" key="2">
    <source>
        <dbReference type="ARBA" id="ARBA00023002"/>
    </source>
</evidence>
<dbReference type="InterPro" id="IPR027443">
    <property type="entry name" value="IPNS-like_sf"/>
</dbReference>
<dbReference type="OrthoDB" id="627829at2759"/>
<feature type="domain" description="Non-haem dioxygenase N-terminal" evidence="4">
    <location>
        <begin position="49"/>
        <end position="120"/>
    </location>
</feature>
<organism evidence="5 6">
    <name type="scientific">Colocasia esculenta</name>
    <name type="common">Wild taro</name>
    <name type="synonym">Arum esculentum</name>
    <dbReference type="NCBI Taxonomy" id="4460"/>
    <lineage>
        <taxon>Eukaryota</taxon>
        <taxon>Viridiplantae</taxon>
        <taxon>Streptophyta</taxon>
        <taxon>Embryophyta</taxon>
        <taxon>Tracheophyta</taxon>
        <taxon>Spermatophyta</taxon>
        <taxon>Magnoliopsida</taxon>
        <taxon>Liliopsida</taxon>
        <taxon>Araceae</taxon>
        <taxon>Aroideae</taxon>
        <taxon>Colocasieae</taxon>
        <taxon>Colocasia</taxon>
    </lineage>
</organism>
<dbReference type="Pfam" id="PF14226">
    <property type="entry name" value="DIOX_N"/>
    <property type="match status" value="1"/>
</dbReference>
<keyword evidence="6" id="KW-1185">Reference proteome</keyword>
<evidence type="ECO:0000313" key="5">
    <source>
        <dbReference type="EMBL" id="MQL75256.1"/>
    </source>
</evidence>